<organism evidence="1">
    <name type="scientific">Arion vulgaris</name>
    <dbReference type="NCBI Taxonomy" id="1028688"/>
    <lineage>
        <taxon>Eukaryota</taxon>
        <taxon>Metazoa</taxon>
        <taxon>Spiralia</taxon>
        <taxon>Lophotrochozoa</taxon>
        <taxon>Mollusca</taxon>
        <taxon>Gastropoda</taxon>
        <taxon>Heterobranchia</taxon>
        <taxon>Euthyneura</taxon>
        <taxon>Panpulmonata</taxon>
        <taxon>Eupulmonata</taxon>
        <taxon>Stylommatophora</taxon>
        <taxon>Helicina</taxon>
        <taxon>Arionoidea</taxon>
        <taxon>Arionidae</taxon>
        <taxon>Arion</taxon>
    </lineage>
</organism>
<proteinExistence type="predicted"/>
<reference evidence="1" key="1">
    <citation type="submission" date="2014-12" db="EMBL/GenBank/DDBJ databases">
        <title>Insight into the proteome of Arion vulgaris.</title>
        <authorList>
            <person name="Aradska J."/>
            <person name="Bulat T."/>
            <person name="Smidak R."/>
            <person name="Sarate P."/>
            <person name="Gangsoo J."/>
            <person name="Sialana F."/>
            <person name="Bilban M."/>
            <person name="Lubec G."/>
        </authorList>
    </citation>
    <scope>NUCLEOTIDE SEQUENCE</scope>
    <source>
        <tissue evidence="1">Skin</tissue>
    </source>
</reference>
<protein>
    <submittedName>
        <fullName evidence="1">Uncharacterized protein</fullName>
    </submittedName>
</protein>
<accession>A0A0B6Y4H6</accession>
<sequence length="68" mass="8162">MAYLSSCVIHYLYFYSYFLHRSYVSSLPSFLISDLVGFICLDEEFHNTNLQKWRQDYQYGVFDDVKKG</sequence>
<dbReference type="EMBL" id="HACG01004169">
    <property type="protein sequence ID" value="CEK51034.1"/>
    <property type="molecule type" value="Transcribed_RNA"/>
</dbReference>
<feature type="non-terminal residue" evidence="1">
    <location>
        <position position="68"/>
    </location>
</feature>
<dbReference type="AlphaFoldDB" id="A0A0B6Y4H6"/>
<evidence type="ECO:0000313" key="1">
    <source>
        <dbReference type="EMBL" id="CEK51034.1"/>
    </source>
</evidence>
<gene>
    <name evidence="1" type="primary">ORF12301</name>
</gene>
<name>A0A0B6Y4H6_9EUPU</name>